<gene>
    <name evidence="3" type="ORF">OV079_26175</name>
</gene>
<sequence length="187" mass="18695">MPATCLTASTRLGLFLALSACGPGPDSTTGTDGTDTETSSGASTTSEGITGTGAIEQPYAAELVYASMDSISGCSVDTNVALRIRVTAPDDQAIDTATLTSVKFTGWWSSGELAVTAEDLPVAAGTTAELTFRLALDGDVVGVSDCGSKELPSPPVVAAFTIAGEDLELTASGSLGCGFDEPPDSGC</sequence>
<keyword evidence="4" id="KW-1185">Reference proteome</keyword>
<protein>
    <recommendedName>
        <fullName evidence="5">Lipoprotein</fullName>
    </recommendedName>
</protein>
<organism evidence="3 4">
    <name type="scientific">Nannocystis pusilla</name>
    <dbReference type="NCBI Taxonomy" id="889268"/>
    <lineage>
        <taxon>Bacteria</taxon>
        <taxon>Pseudomonadati</taxon>
        <taxon>Myxococcota</taxon>
        <taxon>Polyangia</taxon>
        <taxon>Nannocystales</taxon>
        <taxon>Nannocystaceae</taxon>
        <taxon>Nannocystis</taxon>
    </lineage>
</organism>
<comment type="caution">
    <text evidence="3">The sequence shown here is derived from an EMBL/GenBank/DDBJ whole genome shotgun (WGS) entry which is preliminary data.</text>
</comment>
<reference evidence="3" key="1">
    <citation type="submission" date="2022-11" db="EMBL/GenBank/DDBJ databases">
        <title>Minimal conservation of predation-associated metabolite biosynthetic gene clusters underscores biosynthetic potential of Myxococcota including descriptions for ten novel species: Archangium lansinium sp. nov., Myxococcus landrumus sp. nov., Nannocystis bai.</title>
        <authorList>
            <person name="Ahearne A."/>
            <person name="Stevens C."/>
            <person name="Phillips K."/>
        </authorList>
    </citation>
    <scope>NUCLEOTIDE SEQUENCE</scope>
    <source>
        <strain evidence="3">Na p29</strain>
    </source>
</reference>
<evidence type="ECO:0000313" key="4">
    <source>
        <dbReference type="Proteomes" id="UP001150924"/>
    </source>
</evidence>
<feature type="signal peptide" evidence="2">
    <location>
        <begin position="1"/>
        <end position="20"/>
    </location>
</feature>
<evidence type="ECO:0000313" key="3">
    <source>
        <dbReference type="EMBL" id="MCY1008982.1"/>
    </source>
</evidence>
<keyword evidence="2" id="KW-0732">Signal</keyword>
<dbReference type="EMBL" id="JAPNKE010000002">
    <property type="protein sequence ID" value="MCY1008982.1"/>
    <property type="molecule type" value="Genomic_DNA"/>
</dbReference>
<evidence type="ECO:0000256" key="2">
    <source>
        <dbReference type="SAM" id="SignalP"/>
    </source>
</evidence>
<accession>A0A9X3IXZ5</accession>
<feature type="chain" id="PRO_5040722088" description="Lipoprotein" evidence="2">
    <location>
        <begin position="21"/>
        <end position="187"/>
    </location>
</feature>
<evidence type="ECO:0008006" key="5">
    <source>
        <dbReference type="Google" id="ProtNLM"/>
    </source>
</evidence>
<evidence type="ECO:0000256" key="1">
    <source>
        <dbReference type="SAM" id="MobiDB-lite"/>
    </source>
</evidence>
<name>A0A9X3IXZ5_9BACT</name>
<dbReference type="RefSeq" id="WP_267771635.1">
    <property type="nucleotide sequence ID" value="NZ_JAPNKE010000002.1"/>
</dbReference>
<proteinExistence type="predicted"/>
<dbReference type="AlphaFoldDB" id="A0A9X3IXZ5"/>
<feature type="region of interest" description="Disordered" evidence="1">
    <location>
        <begin position="24"/>
        <end position="51"/>
    </location>
</feature>
<dbReference type="Proteomes" id="UP001150924">
    <property type="component" value="Unassembled WGS sequence"/>
</dbReference>